<comment type="caution">
    <text evidence="1">The sequence shown here is derived from an EMBL/GenBank/DDBJ whole genome shotgun (WGS) entry which is preliminary data.</text>
</comment>
<accession>A0A9D4BDX3</accession>
<keyword evidence="2" id="KW-1185">Reference proteome</keyword>
<organism evidence="1 2">
    <name type="scientific">Dreissena polymorpha</name>
    <name type="common">Zebra mussel</name>
    <name type="synonym">Mytilus polymorpha</name>
    <dbReference type="NCBI Taxonomy" id="45954"/>
    <lineage>
        <taxon>Eukaryota</taxon>
        <taxon>Metazoa</taxon>
        <taxon>Spiralia</taxon>
        <taxon>Lophotrochozoa</taxon>
        <taxon>Mollusca</taxon>
        <taxon>Bivalvia</taxon>
        <taxon>Autobranchia</taxon>
        <taxon>Heteroconchia</taxon>
        <taxon>Euheterodonta</taxon>
        <taxon>Imparidentia</taxon>
        <taxon>Neoheterodontei</taxon>
        <taxon>Myida</taxon>
        <taxon>Dreissenoidea</taxon>
        <taxon>Dreissenidae</taxon>
        <taxon>Dreissena</taxon>
    </lineage>
</organism>
<dbReference type="EMBL" id="JAIWYP010000015">
    <property type="protein sequence ID" value="KAH3699315.1"/>
    <property type="molecule type" value="Genomic_DNA"/>
</dbReference>
<evidence type="ECO:0000313" key="1">
    <source>
        <dbReference type="EMBL" id="KAH3699315.1"/>
    </source>
</evidence>
<reference evidence="1" key="2">
    <citation type="submission" date="2020-11" db="EMBL/GenBank/DDBJ databases">
        <authorList>
            <person name="McCartney M.A."/>
            <person name="Auch B."/>
            <person name="Kono T."/>
            <person name="Mallez S."/>
            <person name="Becker A."/>
            <person name="Gohl D.M."/>
            <person name="Silverstein K.A.T."/>
            <person name="Koren S."/>
            <person name="Bechman K.B."/>
            <person name="Herman A."/>
            <person name="Abrahante J.E."/>
            <person name="Garbe J."/>
        </authorList>
    </citation>
    <scope>NUCLEOTIDE SEQUENCE</scope>
    <source>
        <strain evidence="1">Duluth1</strain>
        <tissue evidence="1">Whole animal</tissue>
    </source>
</reference>
<gene>
    <name evidence="1" type="ORF">DPMN_074271</name>
</gene>
<proteinExistence type="predicted"/>
<evidence type="ECO:0000313" key="2">
    <source>
        <dbReference type="Proteomes" id="UP000828390"/>
    </source>
</evidence>
<reference evidence="1" key="1">
    <citation type="journal article" date="2019" name="bioRxiv">
        <title>The Genome of the Zebra Mussel, Dreissena polymorpha: A Resource for Invasive Species Research.</title>
        <authorList>
            <person name="McCartney M.A."/>
            <person name="Auch B."/>
            <person name="Kono T."/>
            <person name="Mallez S."/>
            <person name="Zhang Y."/>
            <person name="Obille A."/>
            <person name="Becker A."/>
            <person name="Abrahante J.E."/>
            <person name="Garbe J."/>
            <person name="Badalamenti J.P."/>
            <person name="Herman A."/>
            <person name="Mangelson H."/>
            <person name="Liachko I."/>
            <person name="Sullivan S."/>
            <person name="Sone E.D."/>
            <person name="Koren S."/>
            <person name="Silverstein K.A.T."/>
            <person name="Beckman K.B."/>
            <person name="Gohl D.M."/>
        </authorList>
    </citation>
    <scope>NUCLEOTIDE SEQUENCE</scope>
    <source>
        <strain evidence="1">Duluth1</strain>
        <tissue evidence="1">Whole animal</tissue>
    </source>
</reference>
<dbReference type="AlphaFoldDB" id="A0A9D4BDX3"/>
<dbReference type="Proteomes" id="UP000828390">
    <property type="component" value="Unassembled WGS sequence"/>
</dbReference>
<sequence>MGRNALQDMEGGCTQLGTNSLAFLIYWDAQKSDLSKELLLMKDLTGVSAIDIVSRMTDSHGLEICYTLHGKL</sequence>
<name>A0A9D4BDX3_DREPO</name>
<protein>
    <submittedName>
        <fullName evidence="1">Uncharacterized protein</fullName>
    </submittedName>
</protein>